<comment type="caution">
    <text evidence="2">The sequence shown here is derived from an EMBL/GenBank/DDBJ whole genome shotgun (WGS) entry which is preliminary data.</text>
</comment>
<gene>
    <name evidence="2" type="ORF">CIPAW_05G262200</name>
</gene>
<evidence type="ECO:0000313" key="2">
    <source>
        <dbReference type="EMBL" id="KAG6656075.1"/>
    </source>
</evidence>
<evidence type="ECO:0000256" key="1">
    <source>
        <dbReference type="SAM" id="MobiDB-lite"/>
    </source>
</evidence>
<organism evidence="2 3">
    <name type="scientific">Carya illinoinensis</name>
    <name type="common">Pecan</name>
    <dbReference type="NCBI Taxonomy" id="32201"/>
    <lineage>
        <taxon>Eukaryota</taxon>
        <taxon>Viridiplantae</taxon>
        <taxon>Streptophyta</taxon>
        <taxon>Embryophyta</taxon>
        <taxon>Tracheophyta</taxon>
        <taxon>Spermatophyta</taxon>
        <taxon>Magnoliopsida</taxon>
        <taxon>eudicotyledons</taxon>
        <taxon>Gunneridae</taxon>
        <taxon>Pentapetalae</taxon>
        <taxon>rosids</taxon>
        <taxon>fabids</taxon>
        <taxon>Fagales</taxon>
        <taxon>Juglandaceae</taxon>
        <taxon>Carya</taxon>
    </lineage>
</organism>
<proteinExistence type="predicted"/>
<evidence type="ECO:0000313" key="3">
    <source>
        <dbReference type="Proteomes" id="UP000811609"/>
    </source>
</evidence>
<name>A0A8T1QNS8_CARIL</name>
<feature type="region of interest" description="Disordered" evidence="1">
    <location>
        <begin position="58"/>
        <end position="83"/>
    </location>
</feature>
<protein>
    <submittedName>
        <fullName evidence="2">Uncharacterized protein</fullName>
    </submittedName>
</protein>
<keyword evidence="3" id="KW-1185">Reference proteome</keyword>
<dbReference type="Proteomes" id="UP000811609">
    <property type="component" value="Chromosome 5"/>
</dbReference>
<dbReference type="AlphaFoldDB" id="A0A8T1QNS8"/>
<dbReference type="EMBL" id="CM031813">
    <property type="protein sequence ID" value="KAG6656075.1"/>
    <property type="molecule type" value="Genomic_DNA"/>
</dbReference>
<accession>A0A8T1QNS8</accession>
<feature type="compositionally biased region" description="Polar residues" evidence="1">
    <location>
        <begin position="72"/>
        <end position="82"/>
    </location>
</feature>
<reference evidence="2" key="1">
    <citation type="submission" date="2020-12" db="EMBL/GenBank/DDBJ databases">
        <title>WGS assembly of Carya illinoinensis cv. Pawnee.</title>
        <authorList>
            <person name="Platts A."/>
            <person name="Shu S."/>
            <person name="Wright S."/>
            <person name="Barry K."/>
            <person name="Edger P."/>
            <person name="Pires J.C."/>
            <person name="Schmutz J."/>
        </authorList>
    </citation>
    <scope>NUCLEOTIDE SEQUENCE</scope>
    <source>
        <tissue evidence="2">Leaf</tissue>
    </source>
</reference>
<sequence length="102" mass="11496">MTTSKPFYLMIMAPPCSSTDHNTVHSQHHSSAHHTALCNLYQNSQCTTQHIPQHSTTTPFTDHNIAHHSQHQHSTPNNTSRGSAMVSIKFFKSRLKKKGYLS</sequence>